<dbReference type="EMBL" id="JAGKQM010000019">
    <property type="protein sequence ID" value="KAH0858165.1"/>
    <property type="molecule type" value="Genomic_DNA"/>
</dbReference>
<accession>A0ABQ7XTB9</accession>
<dbReference type="Proteomes" id="UP000824890">
    <property type="component" value="Unassembled WGS sequence"/>
</dbReference>
<comment type="caution">
    <text evidence="1">The sequence shown here is derived from an EMBL/GenBank/DDBJ whole genome shotgun (WGS) entry which is preliminary data.</text>
</comment>
<evidence type="ECO:0000313" key="2">
    <source>
        <dbReference type="Proteomes" id="UP000824890"/>
    </source>
</evidence>
<proteinExistence type="predicted"/>
<name>A0ABQ7XTB9_BRANA</name>
<keyword evidence="2" id="KW-1185">Reference proteome</keyword>
<gene>
    <name evidence="1" type="ORF">HID58_086426</name>
</gene>
<reference evidence="1 2" key="1">
    <citation type="submission" date="2021-05" db="EMBL/GenBank/DDBJ databases">
        <title>Genome Assembly of Synthetic Allotetraploid Brassica napus Reveals Homoeologous Exchanges between Subgenomes.</title>
        <authorList>
            <person name="Davis J.T."/>
        </authorList>
    </citation>
    <scope>NUCLEOTIDE SEQUENCE [LARGE SCALE GENOMIC DNA]</scope>
    <source>
        <strain evidence="2">cv. Da-Ae</strain>
        <tissue evidence="1">Seedling</tissue>
    </source>
</reference>
<sequence length="116" mass="13224">MLPLTIRSYVIINTILIDGSLISVNSSLKRLRCRLDHSENFKSFTWKNVFNSSGGVTCKTEGDSSSLDHSKTFQLTLRRYSSLSLPQRERLMGSSCGFKQCMALSKVWRKRCLDQL</sequence>
<evidence type="ECO:0000313" key="1">
    <source>
        <dbReference type="EMBL" id="KAH0858165.1"/>
    </source>
</evidence>
<organism evidence="1 2">
    <name type="scientific">Brassica napus</name>
    <name type="common">Rape</name>
    <dbReference type="NCBI Taxonomy" id="3708"/>
    <lineage>
        <taxon>Eukaryota</taxon>
        <taxon>Viridiplantae</taxon>
        <taxon>Streptophyta</taxon>
        <taxon>Embryophyta</taxon>
        <taxon>Tracheophyta</taxon>
        <taxon>Spermatophyta</taxon>
        <taxon>Magnoliopsida</taxon>
        <taxon>eudicotyledons</taxon>
        <taxon>Gunneridae</taxon>
        <taxon>Pentapetalae</taxon>
        <taxon>rosids</taxon>
        <taxon>malvids</taxon>
        <taxon>Brassicales</taxon>
        <taxon>Brassicaceae</taxon>
        <taxon>Brassiceae</taxon>
        <taxon>Brassica</taxon>
    </lineage>
</organism>
<protein>
    <submittedName>
        <fullName evidence="1">Uncharacterized protein</fullName>
    </submittedName>
</protein>